<evidence type="ECO:0000256" key="4">
    <source>
        <dbReference type="ARBA" id="ARBA00012381"/>
    </source>
</evidence>
<dbReference type="GO" id="GO:0005829">
    <property type="term" value="C:cytosol"/>
    <property type="evidence" value="ECO:0007669"/>
    <property type="project" value="TreeGrafter"/>
</dbReference>
<comment type="similarity">
    <text evidence="3">Belongs to the Nudix hydrolase family. NudC subfamily.</text>
</comment>
<dbReference type="InterPro" id="IPR015375">
    <property type="entry name" value="NADH_PPase-like_N"/>
</dbReference>
<evidence type="ECO:0000259" key="11">
    <source>
        <dbReference type="PROSITE" id="PS51462"/>
    </source>
</evidence>
<dbReference type="GO" id="GO:0006742">
    <property type="term" value="P:NADP+ catabolic process"/>
    <property type="evidence" value="ECO:0007669"/>
    <property type="project" value="TreeGrafter"/>
</dbReference>
<gene>
    <name evidence="12" type="ORF">HYPSUDRAFT_176793</name>
</gene>
<dbReference type="GO" id="GO:0035529">
    <property type="term" value="F:NADH pyrophosphatase activity"/>
    <property type="evidence" value="ECO:0007669"/>
    <property type="project" value="TreeGrafter"/>
</dbReference>
<evidence type="ECO:0000313" key="13">
    <source>
        <dbReference type="Proteomes" id="UP000054270"/>
    </source>
</evidence>
<keyword evidence="8" id="KW-0520">NAD</keyword>
<dbReference type="EC" id="3.6.1.22" evidence="4"/>
<dbReference type="STRING" id="945553.A0A0D2PDB8"/>
<evidence type="ECO:0000256" key="3">
    <source>
        <dbReference type="ARBA" id="ARBA00009595"/>
    </source>
</evidence>
<comment type="cofactor">
    <cofactor evidence="2">
        <name>Zn(2+)</name>
        <dbReference type="ChEBI" id="CHEBI:29105"/>
    </cofactor>
</comment>
<dbReference type="PROSITE" id="PS51462">
    <property type="entry name" value="NUDIX"/>
    <property type="match status" value="1"/>
</dbReference>
<reference evidence="13" key="1">
    <citation type="submission" date="2014-04" db="EMBL/GenBank/DDBJ databases">
        <title>Evolutionary Origins and Diversification of the Mycorrhizal Mutualists.</title>
        <authorList>
            <consortium name="DOE Joint Genome Institute"/>
            <consortium name="Mycorrhizal Genomics Consortium"/>
            <person name="Kohler A."/>
            <person name="Kuo A."/>
            <person name="Nagy L.G."/>
            <person name="Floudas D."/>
            <person name="Copeland A."/>
            <person name="Barry K.W."/>
            <person name="Cichocki N."/>
            <person name="Veneault-Fourrey C."/>
            <person name="LaButti K."/>
            <person name="Lindquist E.A."/>
            <person name="Lipzen A."/>
            <person name="Lundell T."/>
            <person name="Morin E."/>
            <person name="Murat C."/>
            <person name="Riley R."/>
            <person name="Ohm R."/>
            <person name="Sun H."/>
            <person name="Tunlid A."/>
            <person name="Henrissat B."/>
            <person name="Grigoriev I.V."/>
            <person name="Hibbett D.S."/>
            <person name="Martin F."/>
        </authorList>
    </citation>
    <scope>NUCLEOTIDE SEQUENCE [LARGE SCALE GENOMIC DNA]</scope>
    <source>
        <strain evidence="13">FD-334 SS-4</strain>
    </source>
</reference>
<comment type="cofactor">
    <cofactor evidence="1">
        <name>Mg(2+)</name>
        <dbReference type="ChEBI" id="CHEBI:18420"/>
    </cofactor>
</comment>
<dbReference type="GO" id="GO:0046872">
    <property type="term" value="F:metal ion binding"/>
    <property type="evidence" value="ECO:0007669"/>
    <property type="project" value="UniProtKB-KW"/>
</dbReference>
<dbReference type="OMA" id="CNTRTTL"/>
<protein>
    <recommendedName>
        <fullName evidence="4">NAD(+) diphosphatase</fullName>
        <ecNumber evidence="4">3.6.1.22</ecNumber>
    </recommendedName>
</protein>
<sequence length="468" mass="51586">MSTTHVNMYGGSPLNRLSWLRSSQAFLNAVVTLPTARWLVFNGGQPLMSSTEPQTTKAELAYLTTEGVKPFLGPEPFFGQGQSAGEVIVEKEDDEERGHHSPTEGARHLGVRVVFLGLHETQSGHNGTALPSSEFSDPEQAVKKLQGIPYLAVDIQDLEESPERIQEILNQTTLGQQGRILSWSEPRSLISNADPVTAGIFAPARSMIDWNQRNKFCAGCGSPTYSMWGGWKIACRTLLPWADNSNRSPCPTVKGLHNFTHPRTDAVVIMIAIDETGDKVLLGRGKRYPGKFYSALAGFIEPGESFEDAVAREMWEEAGVHVWNVTYHSGQPWPYPANLMVGFYARADSTKPIRTDLDNELVDARWFTRQEVESVLGHTAGTTFRSADYKKMAEIIDGPNKASQLEPAAQALAPPDHTKPNPQYVPSNDEPPFRLPPLTAIAGVLIRDWVDRKIGFPVNESSIPKGNL</sequence>
<dbReference type="InterPro" id="IPR015797">
    <property type="entry name" value="NUDIX_hydrolase-like_dom_sf"/>
</dbReference>
<dbReference type="PANTHER" id="PTHR42904">
    <property type="entry name" value="NUDIX HYDROLASE, NUDC SUBFAMILY"/>
    <property type="match status" value="1"/>
</dbReference>
<dbReference type="Gene3D" id="3.90.79.20">
    <property type="match status" value="1"/>
</dbReference>
<name>A0A0D2PDB8_HYPSF</name>
<keyword evidence="5" id="KW-0479">Metal-binding</keyword>
<keyword evidence="6" id="KW-0378">Hydrolase</keyword>
<dbReference type="CDD" id="cd03429">
    <property type="entry name" value="NUDIX_NADH_pyrophosphatase_Nudt13"/>
    <property type="match status" value="1"/>
</dbReference>
<evidence type="ECO:0000256" key="9">
    <source>
        <dbReference type="ARBA" id="ARBA00023679"/>
    </source>
</evidence>
<dbReference type="GO" id="GO:0005777">
    <property type="term" value="C:peroxisome"/>
    <property type="evidence" value="ECO:0007669"/>
    <property type="project" value="TreeGrafter"/>
</dbReference>
<evidence type="ECO:0000313" key="12">
    <source>
        <dbReference type="EMBL" id="KJA28844.1"/>
    </source>
</evidence>
<dbReference type="OrthoDB" id="10249612at2759"/>
<evidence type="ECO:0000256" key="5">
    <source>
        <dbReference type="ARBA" id="ARBA00022723"/>
    </source>
</evidence>
<dbReference type="GO" id="GO:0019677">
    <property type="term" value="P:NAD+ catabolic process"/>
    <property type="evidence" value="ECO:0007669"/>
    <property type="project" value="TreeGrafter"/>
</dbReference>
<evidence type="ECO:0000256" key="6">
    <source>
        <dbReference type="ARBA" id="ARBA00022801"/>
    </source>
</evidence>
<dbReference type="Pfam" id="PF00293">
    <property type="entry name" value="NUDIX"/>
    <property type="match status" value="1"/>
</dbReference>
<accession>A0A0D2PDB8</accession>
<keyword evidence="7" id="KW-0460">Magnesium</keyword>
<dbReference type="InterPro" id="IPR020084">
    <property type="entry name" value="NUDIX_hydrolase_CS"/>
</dbReference>
<dbReference type="EMBL" id="KN817520">
    <property type="protein sequence ID" value="KJA28844.1"/>
    <property type="molecule type" value="Genomic_DNA"/>
</dbReference>
<evidence type="ECO:0000256" key="2">
    <source>
        <dbReference type="ARBA" id="ARBA00001947"/>
    </source>
</evidence>
<dbReference type="Gene3D" id="3.90.79.10">
    <property type="entry name" value="Nucleoside Triphosphate Pyrophosphohydrolase"/>
    <property type="match status" value="1"/>
</dbReference>
<dbReference type="AlphaFoldDB" id="A0A0D2PDB8"/>
<evidence type="ECO:0000256" key="1">
    <source>
        <dbReference type="ARBA" id="ARBA00001946"/>
    </source>
</evidence>
<evidence type="ECO:0000256" key="8">
    <source>
        <dbReference type="ARBA" id="ARBA00023027"/>
    </source>
</evidence>
<dbReference type="InterPro" id="IPR000086">
    <property type="entry name" value="NUDIX_hydrolase_dom"/>
</dbReference>
<evidence type="ECO:0000256" key="10">
    <source>
        <dbReference type="SAM" id="MobiDB-lite"/>
    </source>
</evidence>
<dbReference type="InterPro" id="IPR049734">
    <property type="entry name" value="NudC-like_C"/>
</dbReference>
<dbReference type="PANTHER" id="PTHR42904:SF6">
    <property type="entry name" value="NAD-CAPPED RNA HYDROLASE NUDT12"/>
    <property type="match status" value="1"/>
</dbReference>
<dbReference type="SUPFAM" id="SSF55811">
    <property type="entry name" value="Nudix"/>
    <property type="match status" value="1"/>
</dbReference>
<feature type="region of interest" description="Disordered" evidence="10">
    <location>
        <begin position="412"/>
        <end position="432"/>
    </location>
</feature>
<evidence type="ECO:0000256" key="7">
    <source>
        <dbReference type="ARBA" id="ARBA00022842"/>
    </source>
</evidence>
<keyword evidence="13" id="KW-1185">Reference proteome</keyword>
<feature type="domain" description="Nudix hydrolase" evidence="11">
    <location>
        <begin position="262"/>
        <end position="392"/>
    </location>
</feature>
<dbReference type="PROSITE" id="PS00893">
    <property type="entry name" value="NUDIX_BOX"/>
    <property type="match status" value="1"/>
</dbReference>
<organism evidence="12 13">
    <name type="scientific">Hypholoma sublateritium (strain FD-334 SS-4)</name>
    <dbReference type="NCBI Taxonomy" id="945553"/>
    <lineage>
        <taxon>Eukaryota</taxon>
        <taxon>Fungi</taxon>
        <taxon>Dikarya</taxon>
        <taxon>Basidiomycota</taxon>
        <taxon>Agaricomycotina</taxon>
        <taxon>Agaricomycetes</taxon>
        <taxon>Agaricomycetidae</taxon>
        <taxon>Agaricales</taxon>
        <taxon>Agaricineae</taxon>
        <taxon>Strophariaceae</taxon>
        <taxon>Hypholoma</taxon>
    </lineage>
</organism>
<comment type="catalytic activity">
    <reaction evidence="9">
        <text>a 5'-end NAD(+)-phospho-ribonucleoside in mRNA + H2O = a 5'-end phospho-adenosine-phospho-ribonucleoside in mRNA + beta-nicotinamide D-ribonucleotide + 2 H(+)</text>
        <dbReference type="Rhea" id="RHEA:60876"/>
        <dbReference type="Rhea" id="RHEA-COMP:15698"/>
        <dbReference type="Rhea" id="RHEA-COMP:15719"/>
        <dbReference type="ChEBI" id="CHEBI:14649"/>
        <dbReference type="ChEBI" id="CHEBI:15377"/>
        <dbReference type="ChEBI" id="CHEBI:15378"/>
        <dbReference type="ChEBI" id="CHEBI:144029"/>
        <dbReference type="ChEBI" id="CHEBI:144051"/>
    </reaction>
    <physiologicalReaction direction="left-to-right" evidence="9">
        <dbReference type="Rhea" id="RHEA:60877"/>
    </physiologicalReaction>
</comment>
<dbReference type="Pfam" id="PF09296">
    <property type="entry name" value="NUDIX-like"/>
    <property type="match status" value="1"/>
</dbReference>
<dbReference type="InterPro" id="IPR050241">
    <property type="entry name" value="NAD-cap_RNA_hydrolase_NudC"/>
</dbReference>
<proteinExistence type="inferred from homology"/>
<dbReference type="Proteomes" id="UP000054270">
    <property type="component" value="Unassembled WGS sequence"/>
</dbReference>